<dbReference type="NCBIfam" id="TIGR02532">
    <property type="entry name" value="IV_pilin_GFxxxE"/>
    <property type="match status" value="1"/>
</dbReference>
<evidence type="ECO:0000256" key="5">
    <source>
        <dbReference type="ARBA" id="ARBA00022692"/>
    </source>
</evidence>
<keyword evidence="3" id="KW-1003">Cell membrane</keyword>
<dbReference type="Proteomes" id="UP000663608">
    <property type="component" value="Chromosome"/>
</dbReference>
<organism evidence="11 12">
    <name type="scientific">Lactococcus taiwanensis</name>
    <dbReference type="NCBI Taxonomy" id="1151742"/>
    <lineage>
        <taxon>Bacteria</taxon>
        <taxon>Bacillati</taxon>
        <taxon>Bacillota</taxon>
        <taxon>Bacilli</taxon>
        <taxon>Lactobacillales</taxon>
        <taxon>Streptococcaceae</taxon>
        <taxon>Lactococcus</taxon>
    </lineage>
</organism>
<dbReference type="PRINTS" id="PR00813">
    <property type="entry name" value="BCTERIALGSPG"/>
</dbReference>
<name>A0AA45KGV6_9LACT</name>
<evidence type="ECO:0000256" key="3">
    <source>
        <dbReference type="ARBA" id="ARBA00022475"/>
    </source>
</evidence>
<protein>
    <submittedName>
        <fullName evidence="11">Prepilin-type N-terminal cleavage/methylation domain-containing protein</fullName>
    </submittedName>
</protein>
<dbReference type="Pfam" id="PF07963">
    <property type="entry name" value="N_methyl"/>
    <property type="match status" value="1"/>
</dbReference>
<evidence type="ECO:0000256" key="1">
    <source>
        <dbReference type="ARBA" id="ARBA00004162"/>
    </source>
</evidence>
<dbReference type="GO" id="GO:0015628">
    <property type="term" value="P:protein secretion by the type II secretion system"/>
    <property type="evidence" value="ECO:0007669"/>
    <property type="project" value="InterPro"/>
</dbReference>
<dbReference type="SUPFAM" id="SSF54523">
    <property type="entry name" value="Pili subunits"/>
    <property type="match status" value="1"/>
</dbReference>
<evidence type="ECO:0000256" key="6">
    <source>
        <dbReference type="ARBA" id="ARBA00022989"/>
    </source>
</evidence>
<keyword evidence="5 10" id="KW-0812">Transmembrane</keyword>
<dbReference type="InterPro" id="IPR016940">
    <property type="entry name" value="ComGC"/>
</dbReference>
<keyword evidence="4" id="KW-0488">Methylation</keyword>
<dbReference type="InterPro" id="IPR000983">
    <property type="entry name" value="Bac_GSPG_pilin"/>
</dbReference>
<evidence type="ECO:0000256" key="4">
    <source>
        <dbReference type="ARBA" id="ARBA00022481"/>
    </source>
</evidence>
<sequence>MDYRRRRKMIKKMIKICVHNKKPVKLERGTVRAFTLIEMLIVLAIISILILLFVPNLIKEKAQVQKTGEAAVVKVVESQAQLYELDHDDIPTLTTLMSAKLISEKQKESYDDYYAQNKDEKRALDD</sequence>
<dbReference type="InterPro" id="IPR045584">
    <property type="entry name" value="Pilin-like"/>
</dbReference>
<evidence type="ECO:0000256" key="10">
    <source>
        <dbReference type="SAM" id="Phobius"/>
    </source>
</evidence>
<keyword evidence="6 10" id="KW-1133">Transmembrane helix</keyword>
<dbReference type="Gene3D" id="3.30.700.10">
    <property type="entry name" value="Glycoprotein, Type 4 Pilin"/>
    <property type="match status" value="1"/>
</dbReference>
<reference evidence="11 12" key="1">
    <citation type="submission" date="2021-02" db="EMBL/GenBank/DDBJ databases">
        <title>Complete genome sequence of Lactococcus lactis strain K_LL004.</title>
        <authorList>
            <person name="Kim H.B."/>
        </authorList>
    </citation>
    <scope>NUCLEOTIDE SEQUENCE [LARGE SCALE GENOMIC DNA]</scope>
    <source>
        <strain evidence="11 12">K_LL004</strain>
    </source>
</reference>
<feature type="transmembrane region" description="Helical" evidence="10">
    <location>
        <begin position="31"/>
        <end position="54"/>
    </location>
</feature>
<comment type="subcellular location">
    <subcellularLocation>
        <location evidence="1">Cell membrane</location>
        <topology evidence="1">Single-pass membrane protein</topology>
    </subcellularLocation>
    <subcellularLocation>
        <location evidence="2">Cell surface</location>
    </subcellularLocation>
</comment>
<keyword evidence="8" id="KW-0178">Competence</keyword>
<dbReference type="EMBL" id="CP070872">
    <property type="protein sequence ID" value="QSE76786.1"/>
    <property type="molecule type" value="Genomic_DNA"/>
</dbReference>
<dbReference type="KEGG" id="lti:JW886_00355"/>
<comment type="similarity">
    <text evidence="9">Belongs to the ComGC family.</text>
</comment>
<gene>
    <name evidence="11" type="ORF">JW886_00355</name>
</gene>
<dbReference type="GO" id="GO:0005886">
    <property type="term" value="C:plasma membrane"/>
    <property type="evidence" value="ECO:0007669"/>
    <property type="project" value="UniProtKB-SubCell"/>
</dbReference>
<keyword evidence="12" id="KW-1185">Reference proteome</keyword>
<keyword evidence="7 10" id="KW-0472">Membrane</keyword>
<dbReference type="InterPro" id="IPR012902">
    <property type="entry name" value="N_methyl_site"/>
</dbReference>
<evidence type="ECO:0000256" key="9">
    <source>
        <dbReference type="ARBA" id="ARBA00043982"/>
    </source>
</evidence>
<dbReference type="AlphaFoldDB" id="A0AA45KGV6"/>
<evidence type="ECO:0000313" key="11">
    <source>
        <dbReference type="EMBL" id="QSE76786.1"/>
    </source>
</evidence>
<evidence type="ECO:0000313" key="12">
    <source>
        <dbReference type="Proteomes" id="UP000663608"/>
    </source>
</evidence>
<dbReference type="GO" id="GO:0015627">
    <property type="term" value="C:type II protein secretion system complex"/>
    <property type="evidence" value="ECO:0007669"/>
    <property type="project" value="InterPro"/>
</dbReference>
<dbReference type="GO" id="GO:0009986">
    <property type="term" value="C:cell surface"/>
    <property type="evidence" value="ECO:0007669"/>
    <property type="project" value="UniProtKB-SubCell"/>
</dbReference>
<accession>A0AA45KGV6</accession>
<evidence type="ECO:0000256" key="7">
    <source>
        <dbReference type="ARBA" id="ARBA00023136"/>
    </source>
</evidence>
<dbReference type="NCBIfam" id="NF040999">
    <property type="entry name" value="pilin_ComGC"/>
    <property type="match status" value="1"/>
</dbReference>
<evidence type="ECO:0000256" key="2">
    <source>
        <dbReference type="ARBA" id="ARBA00004241"/>
    </source>
</evidence>
<dbReference type="GO" id="GO:0030420">
    <property type="term" value="P:establishment of competence for transformation"/>
    <property type="evidence" value="ECO:0007669"/>
    <property type="project" value="UniProtKB-KW"/>
</dbReference>
<evidence type="ECO:0000256" key="8">
    <source>
        <dbReference type="ARBA" id="ARBA00023287"/>
    </source>
</evidence>
<proteinExistence type="inferred from homology"/>